<keyword evidence="2" id="KW-1185">Reference proteome</keyword>
<name>A0ABQ5FBH1_9ASTR</name>
<evidence type="ECO:0000313" key="1">
    <source>
        <dbReference type="EMBL" id="GJT60270.1"/>
    </source>
</evidence>
<protein>
    <recommendedName>
        <fullName evidence="3">Retrotransposon protein</fullName>
    </recommendedName>
</protein>
<reference evidence="1" key="1">
    <citation type="journal article" date="2022" name="Int. J. Mol. Sci.">
        <title>Draft Genome of Tanacetum Coccineum: Genomic Comparison of Closely Related Tanacetum-Family Plants.</title>
        <authorList>
            <person name="Yamashiro T."/>
            <person name="Shiraishi A."/>
            <person name="Nakayama K."/>
            <person name="Satake H."/>
        </authorList>
    </citation>
    <scope>NUCLEOTIDE SEQUENCE</scope>
</reference>
<accession>A0ABQ5FBH1</accession>
<gene>
    <name evidence="1" type="ORF">Tco_1003803</name>
</gene>
<dbReference type="EMBL" id="BQNB010017184">
    <property type="protein sequence ID" value="GJT60270.1"/>
    <property type="molecule type" value="Genomic_DNA"/>
</dbReference>
<organism evidence="1 2">
    <name type="scientific">Tanacetum coccineum</name>
    <dbReference type="NCBI Taxonomy" id="301880"/>
    <lineage>
        <taxon>Eukaryota</taxon>
        <taxon>Viridiplantae</taxon>
        <taxon>Streptophyta</taxon>
        <taxon>Embryophyta</taxon>
        <taxon>Tracheophyta</taxon>
        <taxon>Spermatophyta</taxon>
        <taxon>Magnoliopsida</taxon>
        <taxon>eudicotyledons</taxon>
        <taxon>Gunneridae</taxon>
        <taxon>Pentapetalae</taxon>
        <taxon>asterids</taxon>
        <taxon>campanulids</taxon>
        <taxon>Asterales</taxon>
        <taxon>Asteraceae</taxon>
        <taxon>Asteroideae</taxon>
        <taxon>Anthemideae</taxon>
        <taxon>Anthemidinae</taxon>
        <taxon>Tanacetum</taxon>
    </lineage>
</organism>
<proteinExistence type="predicted"/>
<sequence>MPPIPDLSFTGLDEFVNELVVENYKAMSSEEEPKLSDHLRLIAITIKIKFQINEEVVKPVWNNSHMVNHNKLCSKKTHTLMLKELSSKSCSEAKDDMFLVYGGDSLIELSVTCYTDASWETDRDDLQSQTRYVFVMNGGVVDWKSSKQSTTTMSFIKVEYIATMEAIWIHKLISGLGIVPSIDRPMDMYCDNTIAITIADEPSVQKVHTDNNLVDPFTKPMSCTKHVDHARNIGLRPAGSYM</sequence>
<dbReference type="Proteomes" id="UP001151760">
    <property type="component" value="Unassembled WGS sequence"/>
</dbReference>
<dbReference type="PANTHER" id="PTHR11439:SF496">
    <property type="entry name" value="RNA-DIRECTED DNA POLYMERASE"/>
    <property type="match status" value="1"/>
</dbReference>
<comment type="caution">
    <text evidence="1">The sequence shown here is derived from an EMBL/GenBank/DDBJ whole genome shotgun (WGS) entry which is preliminary data.</text>
</comment>
<dbReference type="PANTHER" id="PTHR11439">
    <property type="entry name" value="GAG-POL-RELATED RETROTRANSPOSON"/>
    <property type="match status" value="1"/>
</dbReference>
<reference evidence="1" key="2">
    <citation type="submission" date="2022-01" db="EMBL/GenBank/DDBJ databases">
        <authorList>
            <person name="Yamashiro T."/>
            <person name="Shiraishi A."/>
            <person name="Satake H."/>
            <person name="Nakayama K."/>
        </authorList>
    </citation>
    <scope>NUCLEOTIDE SEQUENCE</scope>
</reference>
<evidence type="ECO:0008006" key="3">
    <source>
        <dbReference type="Google" id="ProtNLM"/>
    </source>
</evidence>
<dbReference type="CDD" id="cd09272">
    <property type="entry name" value="RNase_HI_RT_Ty1"/>
    <property type="match status" value="1"/>
</dbReference>
<evidence type="ECO:0000313" key="2">
    <source>
        <dbReference type="Proteomes" id="UP001151760"/>
    </source>
</evidence>